<gene>
    <name evidence="3" type="ORF">HMPREF0058_1258</name>
</gene>
<feature type="transmembrane region" description="Helical" evidence="2">
    <location>
        <begin position="12"/>
        <end position="32"/>
    </location>
</feature>
<name>C0W5W4_9ACTO</name>
<evidence type="ECO:0000256" key="2">
    <source>
        <dbReference type="SAM" id="Phobius"/>
    </source>
</evidence>
<evidence type="ECO:0000313" key="3">
    <source>
        <dbReference type="EMBL" id="EEH65892.1"/>
    </source>
</evidence>
<keyword evidence="2" id="KW-0812">Transmembrane</keyword>
<keyword evidence="2" id="KW-1133">Transmembrane helix</keyword>
<accession>C0W5W4</accession>
<evidence type="ECO:0000256" key="1">
    <source>
        <dbReference type="SAM" id="MobiDB-lite"/>
    </source>
</evidence>
<dbReference type="EMBL" id="ACFH01000096">
    <property type="protein sequence ID" value="EEH65892.1"/>
    <property type="molecule type" value="Genomic_DNA"/>
</dbReference>
<feature type="region of interest" description="Disordered" evidence="1">
    <location>
        <begin position="119"/>
        <end position="151"/>
    </location>
</feature>
<dbReference type="AlphaFoldDB" id="C0W5W4"/>
<dbReference type="HOGENOM" id="CLU_145211_0_0_11"/>
<dbReference type="Proteomes" id="UP000004778">
    <property type="component" value="Unassembled WGS sequence"/>
</dbReference>
<feature type="transmembrane region" description="Helical" evidence="2">
    <location>
        <begin position="44"/>
        <end position="61"/>
    </location>
</feature>
<comment type="caution">
    <text evidence="3">The sequence shown here is derived from an EMBL/GenBank/DDBJ whole genome shotgun (WGS) entry which is preliminary data.</text>
</comment>
<sequence>MSLWEAVRGIGADPMTAVIWTGLVWPVVQAVLDRPWWTPQRRAALLITVALVASVVIWLVSSYPLDWRLLATQASGILGIAWAVYQALSTVRVGDIRLIDWIGIHTPGGETRADYQARHLAAPPVPQAPDPDGTVTDPTWAPLHPADEEGQ</sequence>
<dbReference type="eggNOG" id="ENOG5031DIG">
    <property type="taxonomic scope" value="Bacteria"/>
</dbReference>
<protein>
    <submittedName>
        <fullName evidence="3">Uncharacterized protein</fullName>
    </submittedName>
</protein>
<evidence type="ECO:0000313" key="4">
    <source>
        <dbReference type="Proteomes" id="UP000004778"/>
    </source>
</evidence>
<keyword evidence="4" id="KW-1185">Reference proteome</keyword>
<feature type="transmembrane region" description="Helical" evidence="2">
    <location>
        <begin position="67"/>
        <end position="88"/>
    </location>
</feature>
<proteinExistence type="predicted"/>
<organism evidence="3 4">
    <name type="scientific">Actinomyces urogenitalis DSM 15434</name>
    <dbReference type="NCBI Taxonomy" id="525246"/>
    <lineage>
        <taxon>Bacteria</taxon>
        <taxon>Bacillati</taxon>
        <taxon>Actinomycetota</taxon>
        <taxon>Actinomycetes</taxon>
        <taxon>Actinomycetales</taxon>
        <taxon>Actinomycetaceae</taxon>
        <taxon>Actinomyces</taxon>
    </lineage>
</organism>
<reference evidence="3 4" key="1">
    <citation type="submission" date="2009-01" db="EMBL/GenBank/DDBJ databases">
        <authorList>
            <person name="Qin X."/>
            <person name="Bachman B."/>
            <person name="Battles P."/>
            <person name="Bell A."/>
            <person name="Bess C."/>
            <person name="Bickham C."/>
            <person name="Chaboub L."/>
            <person name="Chen D."/>
            <person name="Coyle M."/>
            <person name="Deiros D.R."/>
            <person name="Dinh H."/>
            <person name="Forbes L."/>
            <person name="Fowler G."/>
            <person name="Francisco L."/>
            <person name="Fu Q."/>
            <person name="Gubbala S."/>
            <person name="Hale W."/>
            <person name="Han Y."/>
            <person name="Hemphill L."/>
            <person name="Highlander S.K."/>
            <person name="Hirani K."/>
            <person name="Hogues M."/>
            <person name="Jackson L."/>
            <person name="Jakkamsetti A."/>
            <person name="Javaid M."/>
            <person name="Jiang H."/>
            <person name="Korchina V."/>
            <person name="Kovar C."/>
            <person name="Lara F."/>
            <person name="Lee S."/>
            <person name="Mata R."/>
            <person name="Mathew T."/>
            <person name="Moen C."/>
            <person name="Morales K."/>
            <person name="Munidasa M."/>
            <person name="Nazareth L."/>
            <person name="Ngo R."/>
            <person name="Nguyen L."/>
            <person name="Okwuonu G."/>
            <person name="Ongeri F."/>
            <person name="Patil S."/>
            <person name="Petrosino J."/>
            <person name="Pham C."/>
            <person name="Pham P."/>
            <person name="Pu L.-L."/>
            <person name="Puazo M."/>
            <person name="Raj R."/>
            <person name="Reid J."/>
            <person name="Rouhana J."/>
            <person name="Saada N."/>
            <person name="Shang Y."/>
            <person name="Simmons D."/>
            <person name="Thornton R."/>
            <person name="Warren J."/>
            <person name="Weissenberger G."/>
            <person name="Zhang J."/>
            <person name="Zhang L."/>
            <person name="Zhou C."/>
            <person name="Zhu D."/>
            <person name="Muzny D."/>
            <person name="Worley K."/>
            <person name="Gibbs R."/>
        </authorList>
    </citation>
    <scope>NUCLEOTIDE SEQUENCE [LARGE SCALE GENOMIC DNA]</scope>
    <source>
        <strain evidence="3 4">DSM 15434</strain>
    </source>
</reference>
<keyword evidence="2" id="KW-0472">Membrane</keyword>